<feature type="compositionally biased region" description="Polar residues" evidence="1">
    <location>
        <begin position="174"/>
        <end position="188"/>
    </location>
</feature>
<dbReference type="Gene3D" id="1.10.510.10">
    <property type="entry name" value="Transferase(Phosphotransferase) domain 1"/>
    <property type="match status" value="1"/>
</dbReference>
<accession>A0A9W6F495</accession>
<protein>
    <recommendedName>
        <fullName evidence="2">Protein kinase domain-containing protein</fullName>
    </recommendedName>
</protein>
<dbReference type="InterPro" id="IPR051681">
    <property type="entry name" value="Ser/Thr_Kinases-Pseudokinases"/>
</dbReference>
<comment type="caution">
    <text evidence="3">The sequence shown here is derived from an EMBL/GenBank/DDBJ whole genome shotgun (WGS) entry which is preliminary data.</text>
</comment>
<dbReference type="SUPFAM" id="SSF56112">
    <property type="entry name" value="Protein kinase-like (PK-like)"/>
    <property type="match status" value="1"/>
</dbReference>
<dbReference type="Pfam" id="PF07714">
    <property type="entry name" value="PK_Tyr_Ser-Thr"/>
    <property type="match status" value="1"/>
</dbReference>
<dbReference type="AlphaFoldDB" id="A0A9W6F495"/>
<reference evidence="3 4" key="1">
    <citation type="journal article" date="2023" name="Commun. Biol.">
        <title>Reorganization of the ancestral sex-determining regions during the evolution of trioecy in Pleodorina starrii.</title>
        <authorList>
            <person name="Takahashi K."/>
            <person name="Suzuki S."/>
            <person name="Kawai-Toyooka H."/>
            <person name="Yamamoto K."/>
            <person name="Hamaji T."/>
            <person name="Ootsuki R."/>
            <person name="Yamaguchi H."/>
            <person name="Kawachi M."/>
            <person name="Higashiyama T."/>
            <person name="Nozaki H."/>
        </authorList>
    </citation>
    <scope>NUCLEOTIDE SEQUENCE [LARGE SCALE GENOMIC DNA]</scope>
    <source>
        <strain evidence="3 4">NIES-4479</strain>
    </source>
</reference>
<keyword evidence="4" id="KW-1185">Reference proteome</keyword>
<feature type="region of interest" description="Disordered" evidence="1">
    <location>
        <begin position="443"/>
        <end position="463"/>
    </location>
</feature>
<dbReference type="EMBL" id="BRXU01000013">
    <property type="protein sequence ID" value="GLC55679.1"/>
    <property type="molecule type" value="Genomic_DNA"/>
</dbReference>
<dbReference type="PANTHER" id="PTHR44329">
    <property type="entry name" value="SERINE/THREONINE-PROTEIN KINASE TNNI3K-RELATED"/>
    <property type="match status" value="1"/>
</dbReference>
<evidence type="ECO:0000313" key="4">
    <source>
        <dbReference type="Proteomes" id="UP001165080"/>
    </source>
</evidence>
<evidence type="ECO:0000313" key="3">
    <source>
        <dbReference type="EMBL" id="GLC55679.1"/>
    </source>
</evidence>
<feature type="region of interest" description="Disordered" evidence="1">
    <location>
        <begin position="172"/>
        <end position="194"/>
    </location>
</feature>
<feature type="compositionally biased region" description="Low complexity" evidence="1">
    <location>
        <begin position="452"/>
        <end position="463"/>
    </location>
</feature>
<evidence type="ECO:0000256" key="1">
    <source>
        <dbReference type="SAM" id="MobiDB-lite"/>
    </source>
</evidence>
<name>A0A9W6F495_9CHLO</name>
<dbReference type="InterPro" id="IPR001245">
    <property type="entry name" value="Ser-Thr/Tyr_kinase_cat_dom"/>
</dbReference>
<sequence>MNFLACFGRAKPAHGRSRCTHRELPQTSPSGLHCEAPCLLAQREDLPEAAATEVPIETNPYSSPFRSVYAAPIADEDDQDLGEYNKDMNTGLFVFHACNSSKSVPQSAQVRATNHSIANNYLEGHLLPAGLDLATLQRLFLVNSNSSTTAATNTTSTPLESYPQLQGLFGGRGSSTPSAEARSATQVSGRGGGGFADEAGAPDLGSLTLKQLVRLCQPDDVTSDLEGLKLLSQGRLSVTCQALWRGARVAVKFSSSPTLHPSSSAIISQALVSKTLAHPNVLQHYSVRCCRIALVVAAATASPLSRSPPLAATAVDSVAQPADGGGGGIQPSASAPMSFGKNAQLGEGYDTVAAAATIGGGLAALNHLSTPAATTASANALATTDSVGSNCGASARDRLAAAGQVEDLVVADPTAASVAAGHQATAGLRPPIIRLAATSGNRVLKASSQQRPGAPQGAGNAADGAANTLAEIVTAAPPPLPPPHLHAGAAAAAGAAAVGTIAAAAAGTAAAASTGDSRSFNSYEGFGNPFASARHALSLAHVAALLSATEGEYLTAIIMEHADKSTLHAAVLQGMFLPSHVWSARVALRALLRTSLELAFALRHLHGCGVVHGSLRPANVLLKSARLDRRGFTTKVSNFSLARVCLGDYDDLVLAPAPPPGLPREHLGSGAAAAAAAVGRSESGRRRCNGGGGAAREVDAAELPFWSPEQLCGVVGKPSDVYAFGVTLYFMCTSSLPYTGIPAHEVVHGVAAGMLQPQWPDTAAAASAAAAAGGSGAAAARTGARSLLPPAPIRALCAQCWQADPRARPTFSQICASLQTIEHAVREQLRVQTCEAGSIATEFSGPQPKAQAAAQAQPQPRLLALA</sequence>
<dbReference type="InterPro" id="IPR000719">
    <property type="entry name" value="Prot_kinase_dom"/>
</dbReference>
<evidence type="ECO:0000259" key="2">
    <source>
        <dbReference type="PROSITE" id="PS50011"/>
    </source>
</evidence>
<dbReference type="GO" id="GO:0004674">
    <property type="term" value="F:protein serine/threonine kinase activity"/>
    <property type="evidence" value="ECO:0007669"/>
    <property type="project" value="TreeGrafter"/>
</dbReference>
<gene>
    <name evidence="3" type="primary">PLEST001920</name>
    <name evidence="3" type="ORF">PLESTB_001013800</name>
</gene>
<dbReference type="PANTHER" id="PTHR44329:SF214">
    <property type="entry name" value="PROTEIN KINASE DOMAIN-CONTAINING PROTEIN"/>
    <property type="match status" value="1"/>
</dbReference>
<dbReference type="Proteomes" id="UP001165080">
    <property type="component" value="Unassembled WGS sequence"/>
</dbReference>
<dbReference type="PROSITE" id="PS50011">
    <property type="entry name" value="PROTEIN_KINASE_DOM"/>
    <property type="match status" value="1"/>
</dbReference>
<proteinExistence type="predicted"/>
<feature type="domain" description="Protein kinase" evidence="2">
    <location>
        <begin position="487"/>
        <end position="826"/>
    </location>
</feature>
<organism evidence="3 4">
    <name type="scientific">Pleodorina starrii</name>
    <dbReference type="NCBI Taxonomy" id="330485"/>
    <lineage>
        <taxon>Eukaryota</taxon>
        <taxon>Viridiplantae</taxon>
        <taxon>Chlorophyta</taxon>
        <taxon>core chlorophytes</taxon>
        <taxon>Chlorophyceae</taxon>
        <taxon>CS clade</taxon>
        <taxon>Chlamydomonadales</taxon>
        <taxon>Volvocaceae</taxon>
        <taxon>Pleodorina</taxon>
    </lineage>
</organism>
<dbReference type="GO" id="GO:0005524">
    <property type="term" value="F:ATP binding"/>
    <property type="evidence" value="ECO:0007669"/>
    <property type="project" value="InterPro"/>
</dbReference>
<dbReference type="InterPro" id="IPR011009">
    <property type="entry name" value="Kinase-like_dom_sf"/>
</dbReference>